<name>A0A3B0W966_9ZZZZ</name>
<feature type="transmembrane region" description="Helical" evidence="1">
    <location>
        <begin position="12"/>
        <end position="31"/>
    </location>
</feature>
<proteinExistence type="predicted"/>
<keyword evidence="1" id="KW-1133">Transmembrane helix</keyword>
<reference evidence="2" key="1">
    <citation type="submission" date="2018-06" db="EMBL/GenBank/DDBJ databases">
        <authorList>
            <person name="Zhirakovskaya E."/>
        </authorList>
    </citation>
    <scope>NUCLEOTIDE SEQUENCE</scope>
</reference>
<sequence length="56" mass="6237">MIFSRNKQNGFVVVFSALWIAVAIGLVSVSVSKINKTAEIKNPEIQNQENFEQDAL</sequence>
<protein>
    <submittedName>
        <fullName evidence="2">Uncharacterized protein</fullName>
    </submittedName>
</protein>
<evidence type="ECO:0000256" key="1">
    <source>
        <dbReference type="SAM" id="Phobius"/>
    </source>
</evidence>
<accession>A0A3B0W966</accession>
<dbReference type="AlphaFoldDB" id="A0A3B0W966"/>
<keyword evidence="1" id="KW-0812">Transmembrane</keyword>
<dbReference type="EMBL" id="UOFE01000028">
    <property type="protein sequence ID" value="VAW52478.1"/>
    <property type="molecule type" value="Genomic_DNA"/>
</dbReference>
<keyword evidence="1" id="KW-0472">Membrane</keyword>
<organism evidence="2">
    <name type="scientific">hydrothermal vent metagenome</name>
    <dbReference type="NCBI Taxonomy" id="652676"/>
    <lineage>
        <taxon>unclassified sequences</taxon>
        <taxon>metagenomes</taxon>
        <taxon>ecological metagenomes</taxon>
    </lineage>
</organism>
<gene>
    <name evidence="2" type="ORF">MNBD_GAMMA05-1087</name>
</gene>
<evidence type="ECO:0000313" key="2">
    <source>
        <dbReference type="EMBL" id="VAW52478.1"/>
    </source>
</evidence>